<dbReference type="InterPro" id="IPR006860">
    <property type="entry name" value="FecR"/>
</dbReference>
<dbReference type="Proteomes" id="UP000192796">
    <property type="component" value="Unassembled WGS sequence"/>
</dbReference>
<dbReference type="Gene3D" id="3.55.50.30">
    <property type="match status" value="1"/>
</dbReference>
<dbReference type="STRING" id="1703345.A3860_24660"/>
<dbReference type="OrthoDB" id="704021at2"/>
<dbReference type="RefSeq" id="WP_081147798.1">
    <property type="nucleotide sequence ID" value="NZ_LVYD01000045.1"/>
</dbReference>
<proteinExistence type="predicted"/>
<feature type="transmembrane region" description="Helical" evidence="1">
    <location>
        <begin position="96"/>
        <end position="114"/>
    </location>
</feature>
<dbReference type="AlphaFoldDB" id="A0A1V9FYU1"/>
<name>A0A1V9FYU1_9BACT</name>
<dbReference type="Pfam" id="PF04773">
    <property type="entry name" value="FecR"/>
    <property type="match status" value="1"/>
</dbReference>
<keyword evidence="5" id="KW-1185">Reference proteome</keyword>
<feature type="domain" description="FecR protein" evidence="2">
    <location>
        <begin position="198"/>
        <end position="317"/>
    </location>
</feature>
<dbReference type="InterPro" id="IPR012373">
    <property type="entry name" value="Ferrdict_sens_TM"/>
</dbReference>
<keyword evidence="1" id="KW-0812">Transmembrane</keyword>
<dbReference type="Gene3D" id="2.60.120.1440">
    <property type="match status" value="1"/>
</dbReference>
<evidence type="ECO:0000259" key="2">
    <source>
        <dbReference type="Pfam" id="PF04773"/>
    </source>
</evidence>
<evidence type="ECO:0000259" key="3">
    <source>
        <dbReference type="Pfam" id="PF16344"/>
    </source>
</evidence>
<evidence type="ECO:0000313" key="4">
    <source>
        <dbReference type="EMBL" id="OQP63535.1"/>
    </source>
</evidence>
<comment type="caution">
    <text evidence="4">The sequence shown here is derived from an EMBL/GenBank/DDBJ whole genome shotgun (WGS) entry which is preliminary data.</text>
</comment>
<keyword evidence="1" id="KW-1133">Transmembrane helix</keyword>
<dbReference type="Pfam" id="PF16344">
    <property type="entry name" value="FecR_C"/>
    <property type="match status" value="1"/>
</dbReference>
<evidence type="ECO:0008006" key="6">
    <source>
        <dbReference type="Google" id="ProtNLM"/>
    </source>
</evidence>
<sequence length="429" mass="47710">MQEKVNRITSLIEKFLEESLSKEEEKELNEWLAESEHNGLFFQQITDKKGLREKLKHYAGTDSEAIWKKTLQKIDGAKLVDLYPEKKTYRIPFGKIAAAAAILLLISAGTWYYFGQSTHNQTAQTATNESGTKSRIVPGSNKATLTLANGSKIELTTAQNGNLADQGHMLITKTDGRLIYNRKPDSDGSQSGQDLYNTVTTPRGGEYQITLPDGSKVWLNAASSLRFPIAFAGNERIVELTGEAYFEVNPQNQPGVNGPIAQKGKTVKTPFIVKINTPAGNKNEVEVLGTHFNVMAYTDPEVTEATIKTTLLEGKVKVTSGSNFQTIHPGEQAKQKEGTISVQRVDPEDVIWWTGKFIPVGSADIEYTMNQIARWYDVNIKYKDDKKPTISFEGKLPRTATIENIIKLLNANNIKARLNEKDRTIIVES</sequence>
<protein>
    <recommendedName>
        <fullName evidence="6">Iron dicitrate transport regulator FecR</fullName>
    </recommendedName>
</protein>
<dbReference type="PANTHER" id="PTHR30273">
    <property type="entry name" value="PERIPLASMIC SIGNAL SENSOR AND SIGMA FACTOR ACTIVATOR FECR-RELATED"/>
    <property type="match status" value="1"/>
</dbReference>
<evidence type="ECO:0000313" key="5">
    <source>
        <dbReference type="Proteomes" id="UP000192796"/>
    </source>
</evidence>
<organism evidence="4 5">
    <name type="scientific">Niastella vici</name>
    <dbReference type="NCBI Taxonomy" id="1703345"/>
    <lineage>
        <taxon>Bacteria</taxon>
        <taxon>Pseudomonadati</taxon>
        <taxon>Bacteroidota</taxon>
        <taxon>Chitinophagia</taxon>
        <taxon>Chitinophagales</taxon>
        <taxon>Chitinophagaceae</taxon>
        <taxon>Niastella</taxon>
    </lineage>
</organism>
<keyword evidence="1" id="KW-0472">Membrane</keyword>
<dbReference type="PANTHER" id="PTHR30273:SF2">
    <property type="entry name" value="PROTEIN FECR"/>
    <property type="match status" value="1"/>
</dbReference>
<gene>
    <name evidence="4" type="ORF">A3860_24660</name>
</gene>
<dbReference type="EMBL" id="LVYD01000045">
    <property type="protein sequence ID" value="OQP63535.1"/>
    <property type="molecule type" value="Genomic_DNA"/>
</dbReference>
<accession>A0A1V9FYU1</accession>
<dbReference type="GO" id="GO:0016989">
    <property type="term" value="F:sigma factor antagonist activity"/>
    <property type="evidence" value="ECO:0007669"/>
    <property type="project" value="TreeGrafter"/>
</dbReference>
<dbReference type="InterPro" id="IPR032508">
    <property type="entry name" value="FecR_C"/>
</dbReference>
<evidence type="ECO:0000256" key="1">
    <source>
        <dbReference type="SAM" id="Phobius"/>
    </source>
</evidence>
<feature type="domain" description="Protein FecR C-terminal" evidence="3">
    <location>
        <begin position="364"/>
        <end position="427"/>
    </location>
</feature>
<reference evidence="4 5" key="1">
    <citation type="submission" date="2016-03" db="EMBL/GenBank/DDBJ databases">
        <title>Niastella vici sp. nov., isolated from farmland soil.</title>
        <authorList>
            <person name="Chen L."/>
            <person name="Wang D."/>
            <person name="Yang S."/>
            <person name="Wang G."/>
        </authorList>
    </citation>
    <scope>NUCLEOTIDE SEQUENCE [LARGE SCALE GENOMIC DNA]</scope>
    <source>
        <strain evidence="4 5">DJ57</strain>
    </source>
</reference>